<evidence type="ECO:0000313" key="1">
    <source>
        <dbReference type="EMBL" id="CDO05683.1"/>
    </source>
</evidence>
<reference evidence="1" key="1">
    <citation type="submission" date="2014-03" db="EMBL/GenBank/DDBJ databases">
        <title>Draft Genome Sequence of Mycobacterium cosmeticum DSM 44829.</title>
        <authorList>
            <person name="Croce O."/>
            <person name="Robert C."/>
            <person name="Raoult D."/>
            <person name="Drancourt M."/>
        </authorList>
    </citation>
    <scope>NUCLEOTIDE SEQUENCE [LARGE SCALE GENOMIC DNA]</scope>
    <source>
        <strain evidence="1">DSM 44829</strain>
    </source>
</reference>
<reference evidence="1" key="2">
    <citation type="submission" date="2014-03" db="EMBL/GenBank/DDBJ databases">
        <authorList>
            <person name="Urmite Genomes"/>
        </authorList>
    </citation>
    <scope>NUCLEOTIDE SEQUENCE</scope>
    <source>
        <strain evidence="1">DSM 44829</strain>
    </source>
</reference>
<evidence type="ECO:0000313" key="2">
    <source>
        <dbReference type="Proteomes" id="UP000028870"/>
    </source>
</evidence>
<comment type="caution">
    <text evidence="1">The sequence shown here is derived from an EMBL/GenBank/DDBJ whole genome shotgun (WGS) entry which is preliminary data.</text>
</comment>
<keyword evidence="2" id="KW-1185">Reference proteome</keyword>
<protein>
    <recommendedName>
        <fullName evidence="3">BrnT family toxin</fullName>
    </recommendedName>
</protein>
<dbReference type="STRING" id="258533.BN977_00458"/>
<dbReference type="eggNOG" id="ENOG502ZVAJ">
    <property type="taxonomic scope" value="Bacteria"/>
</dbReference>
<dbReference type="EMBL" id="CCBB010000001">
    <property type="protein sequence ID" value="CDO05683.1"/>
    <property type="molecule type" value="Genomic_DNA"/>
</dbReference>
<evidence type="ECO:0008006" key="3">
    <source>
        <dbReference type="Google" id="ProtNLM"/>
    </source>
</evidence>
<dbReference type="Proteomes" id="UP000028870">
    <property type="component" value="Unassembled WGS sequence"/>
</dbReference>
<proteinExistence type="predicted"/>
<accession>W9AJP9</accession>
<organism evidence="1 2">
    <name type="scientific">Mycolicibacterium cosmeticum</name>
    <dbReference type="NCBI Taxonomy" id="258533"/>
    <lineage>
        <taxon>Bacteria</taxon>
        <taxon>Bacillati</taxon>
        <taxon>Actinomycetota</taxon>
        <taxon>Actinomycetes</taxon>
        <taxon>Mycobacteriales</taxon>
        <taxon>Mycobacteriaceae</taxon>
        <taxon>Mycolicibacterium</taxon>
    </lineage>
</organism>
<sequence>MAMIWDTDRDEHLARHGVTIAQAEEALADPDRVVFIPDYKSKSGRSIRTIGFSSSFGDVLAVFTVQFEGDVYGLTAFRADKRDRGHYIEGGY</sequence>
<dbReference type="AlphaFoldDB" id="W9AJP9"/>
<gene>
    <name evidence="1" type="ORF">BN977_00458</name>
</gene>
<name>W9AJP9_MYCCO</name>
<dbReference type="RefSeq" id="WP_036396132.1">
    <property type="nucleotide sequence ID" value="NZ_CCBB010000001.1"/>
</dbReference>